<evidence type="ECO:0000313" key="2">
    <source>
        <dbReference type="Proteomes" id="UP000276733"/>
    </source>
</evidence>
<reference evidence="1 2" key="1">
    <citation type="submission" date="2018-11" db="EMBL/GenBank/DDBJ databases">
        <authorList>
            <consortium name="Pathogen Informatics"/>
        </authorList>
    </citation>
    <scope>NUCLEOTIDE SEQUENCE [LARGE SCALE GENOMIC DNA]</scope>
    <source>
        <strain evidence="1 2">NCTC11458</strain>
    </source>
</reference>
<organism evidence="1 2">
    <name type="scientific">Capnocytophaga ochracea</name>
    <dbReference type="NCBI Taxonomy" id="1018"/>
    <lineage>
        <taxon>Bacteria</taxon>
        <taxon>Pseudomonadati</taxon>
        <taxon>Bacteroidota</taxon>
        <taxon>Flavobacteriia</taxon>
        <taxon>Flavobacteriales</taxon>
        <taxon>Flavobacteriaceae</taxon>
        <taxon>Capnocytophaga</taxon>
    </lineage>
</organism>
<dbReference type="Proteomes" id="UP000276733">
    <property type="component" value="Unassembled WGS sequence"/>
</dbReference>
<accession>A0A7Z8YBC1</accession>
<proteinExistence type="predicted"/>
<dbReference type="EMBL" id="UYIQ01000001">
    <property type="protein sequence ID" value="VDG81164.1"/>
    <property type="molecule type" value="Genomic_DNA"/>
</dbReference>
<comment type="caution">
    <text evidence="1">The sequence shown here is derived from an EMBL/GenBank/DDBJ whole genome shotgun (WGS) entry which is preliminary data.</text>
</comment>
<dbReference type="AlphaFoldDB" id="A0A7Z8YBC1"/>
<gene>
    <name evidence="1" type="ORF">NCTC11458_00447</name>
</gene>
<sequence length="40" mass="4751">MLYKCDKSTNYITKKQEKTIFLLAAHSTIKCNFSDYFLIE</sequence>
<name>A0A7Z8YBC1_CAPOC</name>
<protein>
    <submittedName>
        <fullName evidence="1">Uncharacterized protein</fullName>
    </submittedName>
</protein>
<evidence type="ECO:0000313" key="1">
    <source>
        <dbReference type="EMBL" id="VDG81164.1"/>
    </source>
</evidence>